<dbReference type="Pfam" id="PF12840">
    <property type="entry name" value="HTH_20"/>
    <property type="match status" value="1"/>
</dbReference>
<dbReference type="GO" id="GO:0003677">
    <property type="term" value="F:DNA binding"/>
    <property type="evidence" value="ECO:0007669"/>
    <property type="project" value="UniProtKB-KW"/>
</dbReference>
<dbReference type="GO" id="GO:0003700">
    <property type="term" value="F:DNA-binding transcription factor activity"/>
    <property type="evidence" value="ECO:0007669"/>
    <property type="project" value="InterPro"/>
</dbReference>
<evidence type="ECO:0000256" key="2">
    <source>
        <dbReference type="ARBA" id="ARBA00023125"/>
    </source>
</evidence>
<dbReference type="EMBL" id="FMVF01000008">
    <property type="protein sequence ID" value="SCY66514.1"/>
    <property type="molecule type" value="Genomic_DNA"/>
</dbReference>
<gene>
    <name evidence="5" type="ORF">SAMN02927903_01976</name>
</gene>
<dbReference type="NCBIfam" id="NF033788">
    <property type="entry name" value="HTH_metalloreg"/>
    <property type="match status" value="1"/>
</dbReference>
<keyword evidence="1" id="KW-0805">Transcription regulation</keyword>
<dbReference type="InterPro" id="IPR051011">
    <property type="entry name" value="Metal_resp_trans_reg"/>
</dbReference>
<dbReference type="InterPro" id="IPR011991">
    <property type="entry name" value="ArsR-like_HTH"/>
</dbReference>
<feature type="domain" description="HTH arsR-type" evidence="4">
    <location>
        <begin position="1"/>
        <end position="93"/>
    </location>
</feature>
<dbReference type="InterPro" id="IPR036390">
    <property type="entry name" value="WH_DNA-bd_sf"/>
</dbReference>
<keyword evidence="2" id="KW-0238">DNA-binding</keyword>
<dbReference type="CDD" id="cd00090">
    <property type="entry name" value="HTH_ARSR"/>
    <property type="match status" value="1"/>
</dbReference>
<dbReference type="SMART" id="SM00418">
    <property type="entry name" value="HTH_ARSR"/>
    <property type="match status" value="1"/>
</dbReference>
<dbReference type="InterPro" id="IPR036388">
    <property type="entry name" value="WH-like_DNA-bd_sf"/>
</dbReference>
<dbReference type="PRINTS" id="PR00778">
    <property type="entry name" value="HTHARSR"/>
</dbReference>
<name>A0A1G5HS08_9FLAO</name>
<dbReference type="PANTHER" id="PTHR43132:SF2">
    <property type="entry name" value="ARSENICAL RESISTANCE OPERON REPRESSOR ARSR-RELATED"/>
    <property type="match status" value="1"/>
</dbReference>
<dbReference type="SUPFAM" id="SSF46785">
    <property type="entry name" value="Winged helix' DNA-binding domain"/>
    <property type="match status" value="1"/>
</dbReference>
<evidence type="ECO:0000313" key="5">
    <source>
        <dbReference type="EMBL" id="SCY66514.1"/>
    </source>
</evidence>
<evidence type="ECO:0000256" key="1">
    <source>
        <dbReference type="ARBA" id="ARBA00023015"/>
    </source>
</evidence>
<dbReference type="InterPro" id="IPR001845">
    <property type="entry name" value="HTH_ArsR_DNA-bd_dom"/>
</dbReference>
<accession>A0A1G5HS08</accession>
<proteinExistence type="predicted"/>
<reference evidence="5 6" key="1">
    <citation type="submission" date="2016-10" db="EMBL/GenBank/DDBJ databases">
        <authorList>
            <person name="de Groot N.N."/>
        </authorList>
    </citation>
    <scope>NUCLEOTIDE SEQUENCE [LARGE SCALE GENOMIC DNA]</scope>
    <source>
        <strain evidence="5 6">CGMCC 1.7031</strain>
    </source>
</reference>
<dbReference type="PROSITE" id="PS50987">
    <property type="entry name" value="HTH_ARSR_2"/>
    <property type="match status" value="1"/>
</dbReference>
<dbReference type="Gene3D" id="1.10.10.10">
    <property type="entry name" value="Winged helix-like DNA-binding domain superfamily/Winged helix DNA-binding domain"/>
    <property type="match status" value="1"/>
</dbReference>
<evidence type="ECO:0000313" key="6">
    <source>
        <dbReference type="Proteomes" id="UP000199354"/>
    </source>
</evidence>
<keyword evidence="3" id="KW-0804">Transcription</keyword>
<keyword evidence="6" id="KW-1185">Reference proteome</keyword>
<protein>
    <submittedName>
        <fullName evidence="5">ArsR family transcriptional regulator</fullName>
    </submittedName>
</protein>
<evidence type="ECO:0000259" key="4">
    <source>
        <dbReference type="PROSITE" id="PS50987"/>
    </source>
</evidence>
<dbReference type="PANTHER" id="PTHR43132">
    <property type="entry name" value="ARSENICAL RESISTANCE OPERON REPRESSOR ARSR-RELATED"/>
    <property type="match status" value="1"/>
</dbReference>
<dbReference type="AlphaFoldDB" id="A0A1G5HS08"/>
<dbReference type="Proteomes" id="UP000199354">
    <property type="component" value="Unassembled WGS sequence"/>
</dbReference>
<organism evidence="5 6">
    <name type="scientific">Flavobacterium caeni</name>
    <dbReference type="NCBI Taxonomy" id="490189"/>
    <lineage>
        <taxon>Bacteria</taxon>
        <taxon>Pseudomonadati</taxon>
        <taxon>Bacteroidota</taxon>
        <taxon>Flavobacteriia</taxon>
        <taxon>Flavobacteriales</taxon>
        <taxon>Flavobacteriaceae</taxon>
        <taxon>Flavobacterium</taxon>
    </lineage>
</organism>
<evidence type="ECO:0000256" key="3">
    <source>
        <dbReference type="ARBA" id="ARBA00023163"/>
    </source>
</evidence>
<sequence length="93" mass="10541">MILDAKVFEKVSKALGDPYRLKIIEKIQKNGDFVPCTSILDLCGLSQSTVSHHIKQLVDANLLVAVKEGRNVKYILNKESFGNYIDFLNKFQQ</sequence>